<dbReference type="AlphaFoldDB" id="A0A1S6U5Z0"/>
<sequence>MIKSYFNYIPYMIIVLCFVWINHLNNKIDDLTYKLNASNITNELYISNLSECNSKIELQNEKLKALKVDKEKLNDELIKLDDKFKKITTPKSNSKCSVKLKYYEQLFKELS</sequence>
<feature type="transmembrane region" description="Helical" evidence="2">
    <location>
        <begin position="6"/>
        <end position="24"/>
    </location>
</feature>
<name>A0A1S6U5Z0_9BACT</name>
<dbReference type="Proteomes" id="UP000190868">
    <property type="component" value="Chromosome"/>
</dbReference>
<evidence type="ECO:0000256" key="2">
    <source>
        <dbReference type="SAM" id="Phobius"/>
    </source>
</evidence>
<keyword evidence="2" id="KW-1133">Transmembrane helix</keyword>
<accession>A0A1S6U5Z0</accession>
<evidence type="ECO:0000313" key="3">
    <source>
        <dbReference type="EMBL" id="AQW87099.1"/>
    </source>
</evidence>
<keyword evidence="2" id="KW-0472">Membrane</keyword>
<evidence type="ECO:0000313" key="4">
    <source>
        <dbReference type="Proteomes" id="UP000190868"/>
    </source>
</evidence>
<reference evidence="4" key="1">
    <citation type="submission" date="2016-09" db="EMBL/GenBank/DDBJ databases">
        <title>Comparative genomics of the Campylobacter concisus group.</title>
        <authorList>
            <person name="Miller W.G."/>
            <person name="Yee E."/>
            <person name="Chapman M.H."/>
            <person name="Huynh S."/>
            <person name="Bono J.L."/>
            <person name="On S.L.W."/>
            <person name="StLeger J."/>
            <person name="Foster G."/>
            <person name="Parker C.T."/>
        </authorList>
    </citation>
    <scope>NUCLEOTIDE SEQUENCE [LARGE SCALE GENOMIC DNA]</scope>
    <source>
        <strain evidence="4">RM18021</strain>
    </source>
</reference>
<keyword evidence="1" id="KW-0175">Coiled coil</keyword>
<gene>
    <name evidence="3" type="ORF">CPIN18021_0252</name>
</gene>
<evidence type="ECO:0000256" key="1">
    <source>
        <dbReference type="SAM" id="Coils"/>
    </source>
</evidence>
<keyword evidence="2" id="KW-0812">Transmembrane</keyword>
<feature type="coiled-coil region" evidence="1">
    <location>
        <begin position="49"/>
        <end position="83"/>
    </location>
</feature>
<organism evidence="3 4">
    <name type="scientific">Campylobacter pinnipediorum subsp. caledonicus</name>
    <dbReference type="NCBI Taxonomy" id="1874362"/>
    <lineage>
        <taxon>Bacteria</taxon>
        <taxon>Pseudomonadati</taxon>
        <taxon>Campylobacterota</taxon>
        <taxon>Epsilonproteobacteria</taxon>
        <taxon>Campylobacterales</taxon>
        <taxon>Campylobacteraceae</taxon>
        <taxon>Campylobacter</taxon>
    </lineage>
</organism>
<keyword evidence="4" id="KW-1185">Reference proteome</keyword>
<proteinExistence type="predicted"/>
<dbReference type="EMBL" id="CP017258">
    <property type="protein sequence ID" value="AQW87099.1"/>
    <property type="molecule type" value="Genomic_DNA"/>
</dbReference>
<protein>
    <submittedName>
        <fullName evidence="3">Uncharacterized protein</fullName>
    </submittedName>
</protein>